<dbReference type="GO" id="GO:0002151">
    <property type="term" value="F:G-quadruplex RNA binding"/>
    <property type="evidence" value="ECO:0007669"/>
    <property type="project" value="InterPro"/>
</dbReference>
<dbReference type="InterPro" id="IPR037912">
    <property type="entry name" value="MCRS1"/>
</dbReference>
<accession>A0A8T2BTL3</accession>
<sequence length="987" mass="111074">MPLVRLNGIISTIGSPMEDDELESSVPVVAPPAEVISESGGGDGGVEAAAVDNRRVSGRRRTGSRVRVVEDDEPEIDPELEIDPEPDLEDDCAVYGDDDCDVVDDAVAGEGNEDNVVEEDANLNIADDFPEAYRADEEAGSDSDTGDDIWDDEKIPDPLSSDDEDEVVRVGEEAVCGDEDDPEVLLAIEKTFNSPDDFKRAVLMYSLKTRYNIKLYRSESLMVAAKCCYVNELGVNCPWRVLCSYEKKKHKMQIRIYFNEHICVRSGYTKMLKRSTIAALFEERLRVNPKMTKYEMVAEIKREYKLEVTPDQCAKAKTKVLKARNASHDTHFSRIWDYQAEVSWKQHCRPVIGIDGAFLKWDIKGHLLAAVGRDGDNRIVPLAWAVEPQGAQSYQEQAVSGHGSQEQAASGHGSQGHGSQRHGSQEQAASGHGSQGHGSQGSRAHGPQRQRASQRQRSRAHDGTSLETLAKGAVRFSRKFTLSELTDRWHCLLYNPMVTSLSSSVGFELQYGAQFLPQSHYHSIPIRTHYYTARKRRRLELEESLKVNNNAIEEHLNVEEETVFGECDDFDFEDIEIFRKTFPDIMLSPHDYQQDDYQTTRFGNDDDDDDYRMVEQMLNINDEQIHDCYVTDTTTTEHVMLQEVFQDPLWIPPNQDLPGRAMLLCELDPHPEIVNGVINCVINRESDEIPDNNDINLLLYKYNHKARNSVNPSSSSLRKNMKPPLPPTRGSSSQAKGNDIINSYGFGDCAVTTQASCSSAFNDSFTEKATSTVVATTSSTLQNSPENEICKQILSAEMDINVPEENNNEIESDEDLPSFSDLEAMILDMDLEPIGHDQYELEASIYRNEKMARMIMRLEQSAESYMNRDIASHGAFALLYGSSKHYINKTEVLLGRATGEYPVDIDLGRSGSETKFSRRQALIKLKQDGCFEIKNLGKFSIWMNEEEIGHGEVVVLKNSCLIQIREKSFIFETNEKAVKRYLDGIHK</sequence>
<dbReference type="Pfam" id="PF13325">
    <property type="entry name" value="MCRS_N"/>
    <property type="match status" value="1"/>
</dbReference>
<reference evidence="3 4" key="1">
    <citation type="submission" date="2020-12" db="EMBL/GenBank/DDBJ databases">
        <title>Concerted genomic and epigenomic changes stabilize Arabidopsis allopolyploids.</title>
        <authorList>
            <person name="Chen Z."/>
        </authorList>
    </citation>
    <scope>NUCLEOTIDE SEQUENCE [LARGE SCALE GENOMIC DNA]</scope>
    <source>
        <strain evidence="3">As9502</strain>
        <tissue evidence="3">Leaf</tissue>
    </source>
</reference>
<comment type="caution">
    <text evidence="3">The sequence shown here is derived from an EMBL/GenBank/DDBJ whole genome shotgun (WGS) entry which is preliminary data.</text>
</comment>
<dbReference type="Pfam" id="PF00498">
    <property type="entry name" value="FHA"/>
    <property type="match status" value="1"/>
</dbReference>
<feature type="region of interest" description="Disordered" evidence="1">
    <location>
        <begin position="60"/>
        <end position="90"/>
    </location>
</feature>
<dbReference type="Pfam" id="PF03108">
    <property type="entry name" value="DBD_Tnp_Mut"/>
    <property type="match status" value="1"/>
</dbReference>
<dbReference type="PANTHER" id="PTHR13233">
    <property type="entry name" value="MICROSPHERULE PROTEIN 1"/>
    <property type="match status" value="1"/>
</dbReference>
<feature type="domain" description="FHA" evidence="2">
    <location>
        <begin position="892"/>
        <end position="948"/>
    </location>
</feature>
<dbReference type="GO" id="GO:0031011">
    <property type="term" value="C:Ino80 complex"/>
    <property type="evidence" value="ECO:0007669"/>
    <property type="project" value="InterPro"/>
</dbReference>
<dbReference type="InterPro" id="IPR025999">
    <property type="entry name" value="MCRS_N"/>
</dbReference>
<evidence type="ECO:0000313" key="4">
    <source>
        <dbReference type="Proteomes" id="UP000694251"/>
    </source>
</evidence>
<organism evidence="3 4">
    <name type="scientific">Arabidopsis suecica</name>
    <name type="common">Swedish thale-cress</name>
    <name type="synonym">Cardaminopsis suecica</name>
    <dbReference type="NCBI Taxonomy" id="45249"/>
    <lineage>
        <taxon>Eukaryota</taxon>
        <taxon>Viridiplantae</taxon>
        <taxon>Streptophyta</taxon>
        <taxon>Embryophyta</taxon>
        <taxon>Tracheophyta</taxon>
        <taxon>Spermatophyta</taxon>
        <taxon>Magnoliopsida</taxon>
        <taxon>eudicotyledons</taxon>
        <taxon>Gunneridae</taxon>
        <taxon>Pentapetalae</taxon>
        <taxon>rosids</taxon>
        <taxon>malvids</taxon>
        <taxon>Brassicales</taxon>
        <taxon>Brassicaceae</taxon>
        <taxon>Camelineae</taxon>
        <taxon>Arabidopsis</taxon>
    </lineage>
</organism>
<dbReference type="InterPro" id="IPR000253">
    <property type="entry name" value="FHA_dom"/>
</dbReference>
<feature type="compositionally biased region" description="Acidic residues" evidence="1">
    <location>
        <begin position="70"/>
        <end position="90"/>
    </location>
</feature>
<feature type="compositionally biased region" description="Low complexity" evidence="1">
    <location>
        <begin position="417"/>
        <end position="432"/>
    </location>
</feature>
<proteinExistence type="predicted"/>
<dbReference type="Proteomes" id="UP000694251">
    <property type="component" value="Chromosome 7"/>
</dbReference>
<feature type="region of interest" description="Disordered" evidence="1">
    <location>
        <begin position="393"/>
        <end position="466"/>
    </location>
</feature>
<evidence type="ECO:0000259" key="2">
    <source>
        <dbReference type="PROSITE" id="PS50006"/>
    </source>
</evidence>
<feature type="region of interest" description="Disordered" evidence="1">
    <location>
        <begin position="34"/>
        <end position="53"/>
    </location>
</feature>
<dbReference type="GO" id="GO:0071339">
    <property type="term" value="C:MLL1 complex"/>
    <property type="evidence" value="ECO:0007669"/>
    <property type="project" value="InterPro"/>
</dbReference>
<feature type="region of interest" description="Disordered" evidence="1">
    <location>
        <begin position="133"/>
        <end position="163"/>
    </location>
</feature>
<protein>
    <submittedName>
        <fullName evidence="3">Forkhead-associated (FHA) domain</fullName>
    </submittedName>
</protein>
<dbReference type="OrthoDB" id="10262769at2759"/>
<dbReference type="CDD" id="cd22687">
    <property type="entry name" value="FHA_MCRS1"/>
    <property type="match status" value="1"/>
</dbReference>
<feature type="compositionally biased region" description="Polar residues" evidence="1">
    <location>
        <begin position="708"/>
        <end position="718"/>
    </location>
</feature>
<dbReference type="AlphaFoldDB" id="A0A8T2BTL3"/>
<dbReference type="GO" id="GO:0044545">
    <property type="term" value="C:NSL complex"/>
    <property type="evidence" value="ECO:0007669"/>
    <property type="project" value="TreeGrafter"/>
</dbReference>
<feature type="compositionally biased region" description="Basic residues" evidence="1">
    <location>
        <begin position="446"/>
        <end position="458"/>
    </location>
</feature>
<evidence type="ECO:0000256" key="1">
    <source>
        <dbReference type="SAM" id="MobiDB-lite"/>
    </source>
</evidence>
<keyword evidence="4" id="KW-1185">Reference proteome</keyword>
<gene>
    <name evidence="3" type="ORF">ISN44_As07g024200</name>
</gene>
<feature type="region of interest" description="Disordered" evidence="1">
    <location>
        <begin position="708"/>
        <end position="737"/>
    </location>
</feature>
<dbReference type="PROSITE" id="PS50006">
    <property type="entry name" value="FHA_DOMAIN"/>
    <property type="match status" value="1"/>
</dbReference>
<dbReference type="GO" id="GO:0045944">
    <property type="term" value="P:positive regulation of transcription by RNA polymerase II"/>
    <property type="evidence" value="ECO:0007669"/>
    <property type="project" value="TreeGrafter"/>
</dbReference>
<dbReference type="EMBL" id="JAEFBJ010000007">
    <property type="protein sequence ID" value="KAG7590235.1"/>
    <property type="molecule type" value="Genomic_DNA"/>
</dbReference>
<feature type="compositionally biased region" description="Polar residues" evidence="1">
    <location>
        <begin position="393"/>
        <end position="408"/>
    </location>
</feature>
<evidence type="ECO:0000313" key="3">
    <source>
        <dbReference type="EMBL" id="KAG7590235.1"/>
    </source>
</evidence>
<feature type="compositionally biased region" description="Acidic residues" evidence="1">
    <location>
        <begin position="138"/>
        <end position="151"/>
    </location>
</feature>
<name>A0A8T2BTL3_ARASU</name>
<dbReference type="PANTHER" id="PTHR13233:SF8">
    <property type="entry name" value="FORKHEAD-ASSOCIATED (FHA) DOMAIN-CONTAINING PROTEIN"/>
    <property type="match status" value="1"/>
</dbReference>
<dbReference type="InterPro" id="IPR004332">
    <property type="entry name" value="Transposase_MuDR"/>
</dbReference>